<dbReference type="InterPro" id="IPR013022">
    <property type="entry name" value="Xyl_isomerase-like_TIM-brl"/>
</dbReference>
<evidence type="ECO:0000259" key="1">
    <source>
        <dbReference type="Pfam" id="PF01261"/>
    </source>
</evidence>
<dbReference type="STRING" id="1298851.TST_0663"/>
<dbReference type="Gene3D" id="3.20.20.150">
    <property type="entry name" value="Divalent-metal-dependent TIM barrel enzymes"/>
    <property type="match status" value="1"/>
</dbReference>
<dbReference type="Proteomes" id="UP000063234">
    <property type="component" value="Chromosome"/>
</dbReference>
<dbReference type="PANTHER" id="PTHR12110:SF21">
    <property type="entry name" value="XYLOSE ISOMERASE-LIKE TIM BARREL DOMAIN-CONTAINING PROTEIN"/>
    <property type="match status" value="1"/>
</dbReference>
<dbReference type="InterPro" id="IPR050312">
    <property type="entry name" value="IolE/XylAMocC-like"/>
</dbReference>
<name>A0A0S3QT07_THET7</name>
<protein>
    <submittedName>
        <fullName evidence="2">Deoxyribonuclease IV</fullName>
        <ecNumber evidence="2">3.1.21.2</ecNumber>
    </submittedName>
</protein>
<gene>
    <name evidence="2" type="ORF">TST_0663</name>
</gene>
<dbReference type="GO" id="GO:0008833">
    <property type="term" value="F:deoxyribonuclease IV (phage-T4-induced) activity"/>
    <property type="evidence" value="ECO:0007669"/>
    <property type="project" value="UniProtKB-EC"/>
</dbReference>
<dbReference type="InterPro" id="IPR036237">
    <property type="entry name" value="Xyl_isomerase-like_sf"/>
</dbReference>
<reference evidence="3" key="1">
    <citation type="journal article" date="2018" name="Science">
        <title>A primordial and reversible TCA cycle in a facultatively chemolithoautotrophic thermophile.</title>
        <authorList>
            <person name="Nunoura T."/>
            <person name="Chikaraishi Y."/>
            <person name="Izaki R."/>
            <person name="Suwa T."/>
            <person name="Sato T."/>
            <person name="Harada T."/>
            <person name="Mori K."/>
            <person name="Kato Y."/>
            <person name="Miyazaki M."/>
            <person name="Shimamura S."/>
            <person name="Yanagawa K."/>
            <person name="Shuto A."/>
            <person name="Ohkouchi N."/>
            <person name="Fujita N."/>
            <person name="Takaki Y."/>
            <person name="Atomi H."/>
            <person name="Takai K."/>
        </authorList>
    </citation>
    <scope>NUCLEOTIDE SEQUENCE [LARGE SCALE GENOMIC DNA]</scope>
    <source>
        <strain evidence="3">DSM 17441 / JCM 13301 / NBRC 103674 / ABI70S6</strain>
    </source>
</reference>
<organism evidence="2 3">
    <name type="scientific">Thermosulfidibacter takaii (strain DSM 17441 / JCM 13301 / NBRC 103674 / ABI70S6)</name>
    <dbReference type="NCBI Taxonomy" id="1298851"/>
    <lineage>
        <taxon>Bacteria</taxon>
        <taxon>Pseudomonadati</taxon>
        <taxon>Thermosulfidibacterota</taxon>
        <taxon>Thermosulfidibacteria</taxon>
        <taxon>Thermosulfidibacterales</taxon>
        <taxon>Thermosulfidibacteraceae</taxon>
    </lineage>
</organism>
<sequence>MGGPVMDRRKIFVNLPFSMVDEKFPIMLEMGVQPEIYFSSDDLDNIEFKKVEEIKRELEANNLMCMVHAPFFDLTLGAVDNLVRQAVVSRYKSLVPVLNILEPVNVVIHTGFDRWRYNGKKDLWMGNAKRVLSDILDMFPLMTKVAIENVFDEGPDVLVDLISGFDNRVGVCFDVGHFLLFSKASLQEWLYRLGDRIIEFHLHDNDGREDRHWAIGEGAAPVYSLLHWGKDKNIMHVIEAHSVDGAMKSYEMLLHF</sequence>
<dbReference type="EC" id="3.1.21.2" evidence="2"/>
<feature type="domain" description="Xylose isomerase-like TIM barrel" evidence="1">
    <location>
        <begin position="42"/>
        <end position="222"/>
    </location>
</feature>
<dbReference type="AlphaFoldDB" id="A0A0S3QT07"/>
<dbReference type="KEGG" id="ttk:TST_0663"/>
<proteinExistence type="predicted"/>
<keyword evidence="3" id="KW-1185">Reference proteome</keyword>
<dbReference type="PANTHER" id="PTHR12110">
    <property type="entry name" value="HYDROXYPYRUVATE ISOMERASE"/>
    <property type="match status" value="1"/>
</dbReference>
<accession>A0A0S3QT07</accession>
<evidence type="ECO:0000313" key="3">
    <source>
        <dbReference type="Proteomes" id="UP000063234"/>
    </source>
</evidence>
<dbReference type="Pfam" id="PF01261">
    <property type="entry name" value="AP_endonuc_2"/>
    <property type="match status" value="1"/>
</dbReference>
<keyword evidence="2" id="KW-0378">Hydrolase</keyword>
<evidence type="ECO:0000313" key="2">
    <source>
        <dbReference type="EMBL" id="BAT71469.1"/>
    </source>
</evidence>
<dbReference type="EMBL" id="AP013035">
    <property type="protein sequence ID" value="BAT71469.1"/>
    <property type="molecule type" value="Genomic_DNA"/>
</dbReference>
<dbReference type="SUPFAM" id="SSF51658">
    <property type="entry name" value="Xylose isomerase-like"/>
    <property type="match status" value="1"/>
</dbReference>